<accession>A0ABP0TEL9</accession>
<evidence type="ECO:0000313" key="3">
    <source>
        <dbReference type="Proteomes" id="UP001497512"/>
    </source>
</evidence>
<keyword evidence="3" id="KW-1185">Reference proteome</keyword>
<proteinExistence type="predicted"/>
<dbReference type="EMBL" id="OZ019902">
    <property type="protein sequence ID" value="CAK9194464.1"/>
    <property type="molecule type" value="Genomic_DNA"/>
</dbReference>
<name>A0ABP0TEL9_9BRYO</name>
<dbReference type="InterPro" id="IPR003409">
    <property type="entry name" value="MORN"/>
</dbReference>
<gene>
    <name evidence="2" type="ORF">CSSPTR1EN2_LOCUS2539</name>
</gene>
<sequence>MELLAPSQVRKDQLESYLSPIFETSNPTPFKKDKKTIRKKADKGSLPSCHYPDIEQPPLTIAQRALETYQSHKHIWSSKPTSRLQSKFIDEMGRMLIDGSIGGRYIGDMMGSLPHGYGQHWVPIFPNGEHLLYEGEWEYGGKSGKGQYYYLNGQEYEGGVRLGEHHGQGVMQYNNGSIYDGNWYESRKNGMGTFYYNDGRIYVGNWNKDNRDGWGTHYWPNKHRKYEGEWNGDHPLCGKWSTMTTIDFETLQNPNAPYWPTTYGENDVDGYPQESVEVPLLGLRNPELCFYPRCCTIRTKRPQQMDFGKMSKLNDWKHKQSLTEDQMEALWHGFDELTQGYYRRSKLHAVMLRRLLLLAIMDPDSDMGVKLLAVLLESAIQTNGLTFNNFIYHILAFQYP</sequence>
<organism evidence="2 3">
    <name type="scientific">Sphagnum troendelagicum</name>
    <dbReference type="NCBI Taxonomy" id="128251"/>
    <lineage>
        <taxon>Eukaryota</taxon>
        <taxon>Viridiplantae</taxon>
        <taxon>Streptophyta</taxon>
        <taxon>Embryophyta</taxon>
        <taxon>Bryophyta</taxon>
        <taxon>Sphagnophytina</taxon>
        <taxon>Sphagnopsida</taxon>
        <taxon>Sphagnales</taxon>
        <taxon>Sphagnaceae</taxon>
        <taxon>Sphagnum</taxon>
    </lineage>
</organism>
<keyword evidence="1" id="KW-0677">Repeat</keyword>
<reference evidence="2" key="1">
    <citation type="submission" date="2024-02" db="EMBL/GenBank/DDBJ databases">
        <authorList>
            <consortium name="ELIXIR-Norway"/>
            <consortium name="Elixir Norway"/>
        </authorList>
    </citation>
    <scope>NUCLEOTIDE SEQUENCE</scope>
</reference>
<dbReference type="PANTHER" id="PTHR23084:SF263">
    <property type="entry name" value="MORN REPEAT-CONTAINING PROTEIN 1"/>
    <property type="match status" value="1"/>
</dbReference>
<dbReference type="PANTHER" id="PTHR23084">
    <property type="entry name" value="PHOSPHATIDYLINOSITOL-4-PHOSPHATE 5-KINASE RELATED"/>
    <property type="match status" value="1"/>
</dbReference>
<dbReference type="SUPFAM" id="SSF82185">
    <property type="entry name" value="Histone H3 K4-specific methyltransferase SET7/9 N-terminal domain"/>
    <property type="match status" value="1"/>
</dbReference>
<dbReference type="Gene3D" id="2.20.110.10">
    <property type="entry name" value="Histone H3 K4-specific methyltransferase SET7/9 N-terminal domain"/>
    <property type="match status" value="2"/>
</dbReference>
<dbReference type="Proteomes" id="UP001497512">
    <property type="component" value="Chromosome 10"/>
</dbReference>
<dbReference type="Pfam" id="PF02493">
    <property type="entry name" value="MORN"/>
    <property type="match status" value="4"/>
</dbReference>
<evidence type="ECO:0000256" key="1">
    <source>
        <dbReference type="ARBA" id="ARBA00022737"/>
    </source>
</evidence>
<evidence type="ECO:0000313" key="2">
    <source>
        <dbReference type="EMBL" id="CAK9194464.1"/>
    </source>
</evidence>
<protein>
    <submittedName>
        <fullName evidence="2">Uncharacterized protein</fullName>
    </submittedName>
</protein>
<dbReference type="SMART" id="SM00698">
    <property type="entry name" value="MORN"/>
    <property type="match status" value="4"/>
</dbReference>